<dbReference type="PANTHER" id="PTHR33446:SF2">
    <property type="entry name" value="PROTEIN TONB"/>
    <property type="match status" value="1"/>
</dbReference>
<organism evidence="12 13">
    <name type="scientific">Mariprofundus ferrinatatus</name>
    <dbReference type="NCBI Taxonomy" id="1921087"/>
    <lineage>
        <taxon>Bacteria</taxon>
        <taxon>Pseudomonadati</taxon>
        <taxon>Pseudomonadota</taxon>
        <taxon>Candidatius Mariprofundia</taxon>
        <taxon>Mariprofundales</taxon>
        <taxon>Mariprofundaceae</taxon>
        <taxon>Mariprofundus</taxon>
    </lineage>
</organism>
<keyword evidence="8" id="KW-1133">Transmembrane helix</keyword>
<dbReference type="Gene3D" id="3.30.1150.10">
    <property type="match status" value="1"/>
</dbReference>
<feature type="compositionally biased region" description="Polar residues" evidence="10">
    <location>
        <begin position="7"/>
        <end position="30"/>
    </location>
</feature>
<evidence type="ECO:0000256" key="2">
    <source>
        <dbReference type="ARBA" id="ARBA00006555"/>
    </source>
</evidence>
<dbReference type="NCBIfam" id="TIGR01352">
    <property type="entry name" value="tonB_Cterm"/>
    <property type="match status" value="1"/>
</dbReference>
<evidence type="ECO:0000256" key="1">
    <source>
        <dbReference type="ARBA" id="ARBA00004383"/>
    </source>
</evidence>
<evidence type="ECO:0000313" key="13">
    <source>
        <dbReference type="Proteomes" id="UP000231637"/>
    </source>
</evidence>
<keyword evidence="5" id="KW-0997">Cell inner membrane</keyword>
<name>A0A2K8L6B1_9PROT</name>
<dbReference type="Pfam" id="PF03544">
    <property type="entry name" value="TonB_C"/>
    <property type="match status" value="1"/>
</dbReference>
<evidence type="ECO:0000256" key="10">
    <source>
        <dbReference type="SAM" id="MobiDB-lite"/>
    </source>
</evidence>
<keyword evidence="4" id="KW-1003">Cell membrane</keyword>
<evidence type="ECO:0000256" key="5">
    <source>
        <dbReference type="ARBA" id="ARBA00022519"/>
    </source>
</evidence>
<keyword evidence="7" id="KW-0653">Protein transport</keyword>
<dbReference type="SUPFAM" id="SSF74653">
    <property type="entry name" value="TolA/TonB C-terminal domain"/>
    <property type="match status" value="1"/>
</dbReference>
<sequence>MVKTVKKQASAQNNTAEASPSDSELPQEQASVAYRPASTNPGAMPADVEQMILTQISYPRQARRKGWQGKATFHLNVREQKLAKLDLFHSSGYELLDRAAMRGIQAVGKLPLANGLYSLPVEFRLQ</sequence>
<feature type="domain" description="TonB C-terminal" evidence="11">
    <location>
        <begin position="43"/>
        <end position="126"/>
    </location>
</feature>
<evidence type="ECO:0000256" key="8">
    <source>
        <dbReference type="ARBA" id="ARBA00022989"/>
    </source>
</evidence>
<gene>
    <name evidence="12" type="ORF">Ga0123462_1990</name>
</gene>
<comment type="similarity">
    <text evidence="2">Belongs to the TonB family.</text>
</comment>
<comment type="subcellular location">
    <subcellularLocation>
        <location evidence="1">Cell inner membrane</location>
        <topology evidence="1">Single-pass membrane protein</topology>
        <orientation evidence="1">Periplasmic side</orientation>
    </subcellularLocation>
</comment>
<dbReference type="InterPro" id="IPR037682">
    <property type="entry name" value="TonB_C"/>
</dbReference>
<accession>A0A2K8L6B1</accession>
<dbReference type="GO" id="GO:0015031">
    <property type="term" value="P:protein transport"/>
    <property type="evidence" value="ECO:0007669"/>
    <property type="project" value="UniProtKB-KW"/>
</dbReference>
<keyword evidence="6" id="KW-0812">Transmembrane</keyword>
<keyword evidence="9" id="KW-0472">Membrane</keyword>
<dbReference type="KEGG" id="mfn:Ga0123462_1990"/>
<evidence type="ECO:0000259" key="11">
    <source>
        <dbReference type="PROSITE" id="PS52015"/>
    </source>
</evidence>
<dbReference type="InterPro" id="IPR051045">
    <property type="entry name" value="TonB-dependent_transducer"/>
</dbReference>
<evidence type="ECO:0000256" key="9">
    <source>
        <dbReference type="ARBA" id="ARBA00023136"/>
    </source>
</evidence>
<dbReference type="PANTHER" id="PTHR33446">
    <property type="entry name" value="PROTEIN TONB-RELATED"/>
    <property type="match status" value="1"/>
</dbReference>
<dbReference type="AlphaFoldDB" id="A0A2K8L6B1"/>
<evidence type="ECO:0000313" key="12">
    <source>
        <dbReference type="EMBL" id="ATX82827.1"/>
    </source>
</evidence>
<dbReference type="EMBL" id="CP018800">
    <property type="protein sequence ID" value="ATX82827.1"/>
    <property type="molecule type" value="Genomic_DNA"/>
</dbReference>
<keyword evidence="3" id="KW-0813">Transport</keyword>
<dbReference type="Proteomes" id="UP000231637">
    <property type="component" value="Chromosome"/>
</dbReference>
<evidence type="ECO:0000256" key="6">
    <source>
        <dbReference type="ARBA" id="ARBA00022692"/>
    </source>
</evidence>
<reference evidence="12 13" key="1">
    <citation type="submission" date="2016-12" db="EMBL/GenBank/DDBJ databases">
        <title>Isolation and genomic insights into novel planktonic Zetaproteobacteria from stratified waters of the Chesapeake Bay.</title>
        <authorList>
            <person name="McAllister S.M."/>
            <person name="Kato S."/>
            <person name="Chan C.S."/>
            <person name="Chiu B.K."/>
            <person name="Field E.K."/>
        </authorList>
    </citation>
    <scope>NUCLEOTIDE SEQUENCE [LARGE SCALE GENOMIC DNA]</scope>
    <source>
        <strain evidence="12 13">CP-8</strain>
    </source>
</reference>
<protein>
    <submittedName>
        <fullName evidence="12">TonB family C-terminal domain-containing protein</fullName>
    </submittedName>
</protein>
<evidence type="ECO:0000256" key="7">
    <source>
        <dbReference type="ARBA" id="ARBA00022927"/>
    </source>
</evidence>
<evidence type="ECO:0000256" key="3">
    <source>
        <dbReference type="ARBA" id="ARBA00022448"/>
    </source>
</evidence>
<proteinExistence type="inferred from homology"/>
<evidence type="ECO:0000256" key="4">
    <source>
        <dbReference type="ARBA" id="ARBA00022475"/>
    </source>
</evidence>
<dbReference type="GO" id="GO:0098797">
    <property type="term" value="C:plasma membrane protein complex"/>
    <property type="evidence" value="ECO:0007669"/>
    <property type="project" value="TreeGrafter"/>
</dbReference>
<dbReference type="GO" id="GO:0031992">
    <property type="term" value="F:energy transducer activity"/>
    <property type="evidence" value="ECO:0007669"/>
    <property type="project" value="TreeGrafter"/>
</dbReference>
<dbReference type="GO" id="GO:0055085">
    <property type="term" value="P:transmembrane transport"/>
    <property type="evidence" value="ECO:0007669"/>
    <property type="project" value="InterPro"/>
</dbReference>
<dbReference type="InterPro" id="IPR006260">
    <property type="entry name" value="TonB/TolA_C"/>
</dbReference>
<keyword evidence="13" id="KW-1185">Reference proteome</keyword>
<dbReference type="PROSITE" id="PS52015">
    <property type="entry name" value="TONB_CTD"/>
    <property type="match status" value="1"/>
</dbReference>
<feature type="region of interest" description="Disordered" evidence="10">
    <location>
        <begin position="1"/>
        <end position="44"/>
    </location>
</feature>